<dbReference type="Pfam" id="PF05154">
    <property type="entry name" value="TM2"/>
    <property type="match status" value="1"/>
</dbReference>
<dbReference type="AlphaFoldDB" id="A0A1X2J1L9"/>
<dbReference type="InterPro" id="IPR050932">
    <property type="entry name" value="TM2D1-3-like"/>
</dbReference>
<keyword evidence="9" id="KW-1185">Reference proteome</keyword>
<evidence type="ECO:0000256" key="4">
    <source>
        <dbReference type="ARBA" id="ARBA00022989"/>
    </source>
</evidence>
<dbReference type="PANTHER" id="PTHR21016">
    <property type="entry name" value="BETA-AMYLOID BINDING PROTEIN-RELATED"/>
    <property type="match status" value="1"/>
</dbReference>
<proteinExistence type="inferred from homology"/>
<comment type="subcellular location">
    <subcellularLocation>
        <location evidence="1">Membrane</location>
        <topology evidence="1">Multi-pass membrane protein</topology>
    </subcellularLocation>
</comment>
<comment type="caution">
    <text evidence="8">The sequence shown here is derived from an EMBL/GenBank/DDBJ whole genome shotgun (WGS) entry which is preliminary data.</text>
</comment>
<evidence type="ECO:0000256" key="2">
    <source>
        <dbReference type="ARBA" id="ARBA00008284"/>
    </source>
</evidence>
<comment type="similarity">
    <text evidence="2">Belongs to the TM2 family.</text>
</comment>
<organism evidence="8 9">
    <name type="scientific">Absidia repens</name>
    <dbReference type="NCBI Taxonomy" id="90262"/>
    <lineage>
        <taxon>Eukaryota</taxon>
        <taxon>Fungi</taxon>
        <taxon>Fungi incertae sedis</taxon>
        <taxon>Mucoromycota</taxon>
        <taxon>Mucoromycotina</taxon>
        <taxon>Mucoromycetes</taxon>
        <taxon>Mucorales</taxon>
        <taxon>Cunninghamellaceae</taxon>
        <taxon>Absidia</taxon>
    </lineage>
</organism>
<evidence type="ECO:0000313" key="8">
    <source>
        <dbReference type="EMBL" id="ORZ25730.1"/>
    </source>
</evidence>
<evidence type="ECO:0000259" key="7">
    <source>
        <dbReference type="Pfam" id="PF05154"/>
    </source>
</evidence>
<dbReference type="Proteomes" id="UP000193560">
    <property type="component" value="Unassembled WGS sequence"/>
</dbReference>
<feature type="transmembrane region" description="Helical" evidence="6">
    <location>
        <begin position="89"/>
        <end position="109"/>
    </location>
</feature>
<evidence type="ECO:0000313" key="9">
    <source>
        <dbReference type="Proteomes" id="UP000193560"/>
    </source>
</evidence>
<dbReference type="EMBL" id="MCGE01000001">
    <property type="protein sequence ID" value="ORZ25730.1"/>
    <property type="molecule type" value="Genomic_DNA"/>
</dbReference>
<keyword evidence="3 6" id="KW-0812">Transmembrane</keyword>
<protein>
    <recommendedName>
        <fullName evidence="7">TM2 domain-containing protein</fullName>
    </recommendedName>
</protein>
<keyword evidence="4 6" id="KW-1133">Transmembrane helix</keyword>
<feature type="transmembrane region" description="Helical" evidence="6">
    <location>
        <begin position="116"/>
        <end position="141"/>
    </location>
</feature>
<dbReference type="InterPro" id="IPR007829">
    <property type="entry name" value="TM2"/>
</dbReference>
<dbReference type="STRING" id="90262.A0A1X2J1L9"/>
<dbReference type="GO" id="GO:0016020">
    <property type="term" value="C:membrane"/>
    <property type="evidence" value="ECO:0007669"/>
    <property type="project" value="UniProtKB-SubCell"/>
</dbReference>
<accession>A0A1X2J1L9</accession>
<feature type="transmembrane region" description="Helical" evidence="6">
    <location>
        <begin position="43"/>
        <end position="65"/>
    </location>
</feature>
<evidence type="ECO:0000256" key="1">
    <source>
        <dbReference type="ARBA" id="ARBA00004141"/>
    </source>
</evidence>
<evidence type="ECO:0000256" key="6">
    <source>
        <dbReference type="SAM" id="Phobius"/>
    </source>
</evidence>
<gene>
    <name evidence="8" type="ORF">BCR42DRAFT_400804</name>
</gene>
<reference evidence="8 9" key="1">
    <citation type="submission" date="2016-07" db="EMBL/GenBank/DDBJ databases">
        <title>Pervasive Adenine N6-methylation of Active Genes in Fungi.</title>
        <authorList>
            <consortium name="DOE Joint Genome Institute"/>
            <person name="Mondo S.J."/>
            <person name="Dannebaum R.O."/>
            <person name="Kuo R.C."/>
            <person name="Labutti K."/>
            <person name="Haridas S."/>
            <person name="Kuo A."/>
            <person name="Salamov A."/>
            <person name="Ahrendt S.R."/>
            <person name="Lipzen A."/>
            <person name="Sullivan W."/>
            <person name="Andreopoulos W.B."/>
            <person name="Clum A."/>
            <person name="Lindquist E."/>
            <person name="Daum C."/>
            <person name="Ramamoorthy G.K."/>
            <person name="Gryganskyi A."/>
            <person name="Culley D."/>
            <person name="Magnuson J.K."/>
            <person name="James T.Y."/>
            <person name="O'Malley M.A."/>
            <person name="Stajich J.E."/>
            <person name="Spatafora J.W."/>
            <person name="Visel A."/>
            <person name="Grigoriev I.V."/>
        </authorList>
    </citation>
    <scope>NUCLEOTIDE SEQUENCE [LARGE SCALE GENOMIC DNA]</scope>
    <source>
        <strain evidence="8 9">NRRL 1336</strain>
    </source>
</reference>
<evidence type="ECO:0000256" key="5">
    <source>
        <dbReference type="ARBA" id="ARBA00023136"/>
    </source>
</evidence>
<dbReference type="OrthoDB" id="408511at2759"/>
<feature type="domain" description="TM2" evidence="7">
    <location>
        <begin position="86"/>
        <end position="134"/>
    </location>
</feature>
<evidence type="ECO:0000256" key="3">
    <source>
        <dbReference type="ARBA" id="ARBA00022692"/>
    </source>
</evidence>
<keyword evidence="5 6" id="KW-0472">Membrane</keyword>
<dbReference type="PANTHER" id="PTHR21016:SF25">
    <property type="entry name" value="TM2 DOMAIN-CONTAINING PROTEIN DDB_G0277895-RELATED"/>
    <property type="match status" value="1"/>
</dbReference>
<sequence>MSTSDYGTNNTADEEAPLLHTQVEPQTRWEKIKHALHLHGHRVLISWIIVLSVTAVLTLSFHFALKHDSSHPDDEDNLLMSECVSDRSWLVSTLLSIFLGCLGIDRLYLGYLFWGILKLLTGGLGGILWVVDIILITLNVLPDHNGCVLH</sequence>
<name>A0A1X2J1L9_9FUNG</name>